<dbReference type="Gene3D" id="3.30.1330.10">
    <property type="entry name" value="PurM-like, N-terminal domain"/>
    <property type="match status" value="1"/>
</dbReference>
<proteinExistence type="predicted"/>
<sequence length="65" mass="7047">MVTTYKKVGVDITEIKKTQNVIGKIISSTYNSQKLAKVEHGFGHYAGIVQIPGKKFLATHTDGVG</sequence>
<dbReference type="SUPFAM" id="SSF55326">
    <property type="entry name" value="PurM N-terminal domain-like"/>
    <property type="match status" value="1"/>
</dbReference>
<reference evidence="1" key="1">
    <citation type="submission" date="2018-05" db="EMBL/GenBank/DDBJ databases">
        <authorList>
            <person name="Lanie J.A."/>
            <person name="Ng W.-L."/>
            <person name="Kazmierczak K.M."/>
            <person name="Andrzejewski T.M."/>
            <person name="Davidsen T.M."/>
            <person name="Wayne K.J."/>
            <person name="Tettelin H."/>
            <person name="Glass J.I."/>
            <person name="Rusch D."/>
            <person name="Podicherti R."/>
            <person name="Tsui H.-C.T."/>
            <person name="Winkler M.E."/>
        </authorList>
    </citation>
    <scope>NUCLEOTIDE SEQUENCE</scope>
</reference>
<dbReference type="EMBL" id="UINC01049827">
    <property type="protein sequence ID" value="SVB62062.1"/>
    <property type="molecule type" value="Genomic_DNA"/>
</dbReference>
<gene>
    <name evidence="1" type="ORF">METZ01_LOCUS214916</name>
</gene>
<evidence type="ECO:0000313" key="1">
    <source>
        <dbReference type="EMBL" id="SVB62062.1"/>
    </source>
</evidence>
<dbReference type="AlphaFoldDB" id="A0A382FHG2"/>
<name>A0A382FHG2_9ZZZZ</name>
<organism evidence="1">
    <name type="scientific">marine metagenome</name>
    <dbReference type="NCBI Taxonomy" id="408172"/>
    <lineage>
        <taxon>unclassified sequences</taxon>
        <taxon>metagenomes</taxon>
        <taxon>ecological metagenomes</taxon>
    </lineage>
</organism>
<accession>A0A382FHG2</accession>
<dbReference type="InterPro" id="IPR036921">
    <property type="entry name" value="PurM-like_N_sf"/>
</dbReference>
<evidence type="ECO:0008006" key="2">
    <source>
        <dbReference type="Google" id="ProtNLM"/>
    </source>
</evidence>
<feature type="non-terminal residue" evidence="1">
    <location>
        <position position="65"/>
    </location>
</feature>
<protein>
    <recommendedName>
        <fullName evidence="2">Phosphoribosylformylglycinamidine cyclo-ligase</fullName>
    </recommendedName>
</protein>